<gene>
    <name evidence="1" type="ORF">S01H4_63427</name>
</gene>
<evidence type="ECO:0000313" key="1">
    <source>
        <dbReference type="EMBL" id="GAH14528.1"/>
    </source>
</evidence>
<reference evidence="1" key="1">
    <citation type="journal article" date="2014" name="Front. Microbiol.">
        <title>High frequency of phylogenetically diverse reductive dehalogenase-homologous genes in deep subseafloor sedimentary metagenomes.</title>
        <authorList>
            <person name="Kawai M."/>
            <person name="Futagami T."/>
            <person name="Toyoda A."/>
            <person name="Takaki Y."/>
            <person name="Nishi S."/>
            <person name="Hori S."/>
            <person name="Arai W."/>
            <person name="Tsubouchi T."/>
            <person name="Morono Y."/>
            <person name="Uchiyama I."/>
            <person name="Ito T."/>
            <person name="Fujiyama A."/>
            <person name="Inagaki F."/>
            <person name="Takami H."/>
        </authorList>
    </citation>
    <scope>NUCLEOTIDE SEQUENCE</scope>
    <source>
        <strain evidence="1">Expedition CK06-06</strain>
    </source>
</reference>
<accession>X1F155</accession>
<protein>
    <submittedName>
        <fullName evidence="1">Uncharacterized protein</fullName>
    </submittedName>
</protein>
<name>X1F155_9ZZZZ</name>
<dbReference type="EMBL" id="BART01038138">
    <property type="protein sequence ID" value="GAH14528.1"/>
    <property type="molecule type" value="Genomic_DNA"/>
</dbReference>
<comment type="caution">
    <text evidence="1">The sequence shown here is derived from an EMBL/GenBank/DDBJ whole genome shotgun (WGS) entry which is preliminary data.</text>
</comment>
<dbReference type="AlphaFoldDB" id="X1F155"/>
<organism evidence="1">
    <name type="scientific">marine sediment metagenome</name>
    <dbReference type="NCBI Taxonomy" id="412755"/>
    <lineage>
        <taxon>unclassified sequences</taxon>
        <taxon>metagenomes</taxon>
        <taxon>ecological metagenomes</taxon>
    </lineage>
</organism>
<proteinExistence type="predicted"/>
<sequence>MAAPAAIADETQVIATDETAVVNTDESASVDIDDQAEDEGMIVEEVVVQGIRSSLRTSAEIKRNNVGVMEAI</sequence>